<dbReference type="RefSeq" id="WP_142456824.1">
    <property type="nucleotide sequence ID" value="NZ_FXTJ01000001.1"/>
</dbReference>
<gene>
    <name evidence="2" type="ORF">SAMN06273567_101585</name>
</gene>
<evidence type="ECO:0000256" key="1">
    <source>
        <dbReference type="SAM" id="Phobius"/>
    </source>
</evidence>
<keyword evidence="1" id="KW-0472">Membrane</keyword>
<dbReference type="EMBL" id="FXTJ01000001">
    <property type="protein sequence ID" value="SMO42501.1"/>
    <property type="molecule type" value="Genomic_DNA"/>
</dbReference>
<evidence type="ECO:0008006" key="4">
    <source>
        <dbReference type="Google" id="ProtNLM"/>
    </source>
</evidence>
<organism evidence="2 3">
    <name type="scientific">Geodermatophilus aquaeductus</name>
    <dbReference type="NCBI Taxonomy" id="1564161"/>
    <lineage>
        <taxon>Bacteria</taxon>
        <taxon>Bacillati</taxon>
        <taxon>Actinomycetota</taxon>
        <taxon>Actinomycetes</taxon>
        <taxon>Geodermatophilales</taxon>
        <taxon>Geodermatophilaceae</taxon>
        <taxon>Geodermatophilus</taxon>
    </lineage>
</organism>
<feature type="transmembrane region" description="Helical" evidence="1">
    <location>
        <begin position="51"/>
        <end position="68"/>
    </location>
</feature>
<dbReference type="AlphaFoldDB" id="A0A521B659"/>
<evidence type="ECO:0000313" key="3">
    <source>
        <dbReference type="Proteomes" id="UP000317484"/>
    </source>
</evidence>
<protein>
    <recommendedName>
        <fullName evidence="4">DoxX-like family protein</fullName>
    </recommendedName>
</protein>
<proteinExistence type="predicted"/>
<keyword evidence="1" id="KW-0812">Transmembrane</keyword>
<accession>A0A521B659</accession>
<name>A0A521B659_9ACTN</name>
<sequence length="147" mass="15356">MTRLLRPGLALLALVELVLGSWTLLFPASFYADVPTVDLTPPFSEHLFRDFGGATLGLAVVLTAAAIWTERRLVVVALLAYLAFSAPHLAFHLGHLHGADGWAATALVVVLVASVALPLALLAVAVRGRARPAGPIASPAPAVVRRG</sequence>
<dbReference type="Proteomes" id="UP000317484">
    <property type="component" value="Unassembled WGS sequence"/>
</dbReference>
<evidence type="ECO:0000313" key="2">
    <source>
        <dbReference type="EMBL" id="SMO42501.1"/>
    </source>
</evidence>
<reference evidence="2 3" key="1">
    <citation type="submission" date="2017-05" db="EMBL/GenBank/DDBJ databases">
        <authorList>
            <person name="Varghese N."/>
            <person name="Submissions S."/>
        </authorList>
    </citation>
    <scope>NUCLEOTIDE SEQUENCE [LARGE SCALE GENOMIC DNA]</scope>
    <source>
        <strain evidence="2 3">DSM 46834</strain>
    </source>
</reference>
<feature type="transmembrane region" description="Helical" evidence="1">
    <location>
        <begin position="73"/>
        <end position="90"/>
    </location>
</feature>
<keyword evidence="1" id="KW-1133">Transmembrane helix</keyword>
<keyword evidence="3" id="KW-1185">Reference proteome</keyword>
<feature type="transmembrane region" description="Helical" evidence="1">
    <location>
        <begin position="102"/>
        <end position="126"/>
    </location>
</feature>